<dbReference type="NCBIfam" id="TIGR04306">
    <property type="entry name" value="salvage_TenA"/>
    <property type="match status" value="1"/>
</dbReference>
<evidence type="ECO:0000256" key="1">
    <source>
        <dbReference type="ARBA" id="ARBA00004948"/>
    </source>
</evidence>
<reference evidence="4" key="1">
    <citation type="submission" date="2022-08" db="EMBL/GenBank/DDBJ databases">
        <title>Complete genome sequence of 14 non-tuberculosis mycobacteria type-strains.</title>
        <authorList>
            <person name="Igarashi Y."/>
            <person name="Osugi A."/>
            <person name="Mitarai S."/>
        </authorList>
    </citation>
    <scope>NUCLEOTIDE SEQUENCE</scope>
    <source>
        <strain evidence="4">DSM 45575</strain>
    </source>
</reference>
<dbReference type="InterPro" id="IPR004305">
    <property type="entry name" value="Thiaminase-2/PQQC"/>
</dbReference>
<gene>
    <name evidence="4" type="primary">tenA</name>
    <name evidence="4" type="ORF">MIU77_12840</name>
</gene>
<dbReference type="PANTHER" id="PTHR43198:SF2">
    <property type="entry name" value="SI:CH1073-67J19.1-RELATED"/>
    <property type="match status" value="1"/>
</dbReference>
<accession>A0ABY3TVT3</accession>
<comment type="catalytic activity">
    <reaction evidence="2">
        <text>4-amino-5-aminomethyl-2-methylpyrimidine + H2O = 4-amino-5-hydroxymethyl-2-methylpyrimidine + NH4(+)</text>
        <dbReference type="Rhea" id="RHEA:31799"/>
        <dbReference type="ChEBI" id="CHEBI:15377"/>
        <dbReference type="ChEBI" id="CHEBI:16892"/>
        <dbReference type="ChEBI" id="CHEBI:28938"/>
        <dbReference type="ChEBI" id="CHEBI:63416"/>
        <dbReference type="EC" id="3.5.99.2"/>
    </reaction>
</comment>
<evidence type="ECO:0000259" key="3">
    <source>
        <dbReference type="Pfam" id="PF03070"/>
    </source>
</evidence>
<evidence type="ECO:0000313" key="5">
    <source>
        <dbReference type="Proteomes" id="UP001055200"/>
    </source>
</evidence>
<dbReference type="Gene3D" id="1.20.910.10">
    <property type="entry name" value="Heme oxygenase-like"/>
    <property type="match status" value="1"/>
</dbReference>
<feature type="domain" description="Thiaminase-2/PQQC" evidence="3">
    <location>
        <begin position="10"/>
        <end position="216"/>
    </location>
</feature>
<dbReference type="RefSeq" id="WP_240170055.1">
    <property type="nucleotide sequence ID" value="NZ_CP092365.1"/>
</dbReference>
<dbReference type="InterPro" id="IPR016084">
    <property type="entry name" value="Haem_Oase-like_multi-hlx"/>
</dbReference>
<comment type="pathway">
    <text evidence="1 2">Cofactor biosynthesis; thiamine diphosphate biosynthesis.</text>
</comment>
<name>A0ABY3TVT3_9MYCO</name>
<protein>
    <recommendedName>
        <fullName evidence="2">Aminopyrimidine aminohydrolase</fullName>
        <ecNumber evidence="2">3.5.99.2</ecNumber>
    </recommendedName>
</protein>
<comment type="similarity">
    <text evidence="2">Belongs to the TenA family.</text>
</comment>
<keyword evidence="5" id="KW-1185">Reference proteome</keyword>
<dbReference type="InterPro" id="IPR027574">
    <property type="entry name" value="Thiaminase_II"/>
</dbReference>
<keyword evidence="2" id="KW-0784">Thiamine biosynthesis</keyword>
<comment type="function">
    <text evidence="2">Catalyzes an amino-pyrimidine hydrolysis reaction at the C5' of the pyrimidine moiety of thiamine compounds, a reaction that is part of a thiamine salvage pathway.</text>
</comment>
<dbReference type="SUPFAM" id="SSF48613">
    <property type="entry name" value="Heme oxygenase-like"/>
    <property type="match status" value="1"/>
</dbReference>
<keyword evidence="2" id="KW-0378">Hydrolase</keyword>
<dbReference type="EMBL" id="CP092365">
    <property type="protein sequence ID" value="ULN51773.1"/>
    <property type="molecule type" value="Genomic_DNA"/>
</dbReference>
<dbReference type="Proteomes" id="UP001055200">
    <property type="component" value="Chromosome"/>
</dbReference>
<comment type="catalytic activity">
    <reaction evidence="2">
        <text>thiamine + H2O = 5-(2-hydroxyethyl)-4-methylthiazole + 4-amino-5-hydroxymethyl-2-methylpyrimidine + H(+)</text>
        <dbReference type="Rhea" id="RHEA:17509"/>
        <dbReference type="ChEBI" id="CHEBI:15377"/>
        <dbReference type="ChEBI" id="CHEBI:15378"/>
        <dbReference type="ChEBI" id="CHEBI:16892"/>
        <dbReference type="ChEBI" id="CHEBI:17957"/>
        <dbReference type="ChEBI" id="CHEBI:18385"/>
        <dbReference type="EC" id="3.5.99.2"/>
    </reaction>
</comment>
<dbReference type="PANTHER" id="PTHR43198">
    <property type="entry name" value="BIFUNCTIONAL TH2 PROTEIN"/>
    <property type="match status" value="1"/>
</dbReference>
<dbReference type="InterPro" id="IPR050967">
    <property type="entry name" value="Thiamine_Salvage_TenA"/>
</dbReference>
<sequence>MADRFRDLLWSDITAIYRGICEHPFITGLTDGSLRHDRFHYYIAQDGHYLRGYARALAGCAAKAGDENETVLFARHAHEAILAEQDVHAELLAGLGTTAAEAAAASVSPTTRAYVSYLLSVTQLGSYAEAVAAVLPCYWIYAAVGEHLQKNGSPDALYQRWIDMYAADEFAVMVEDVLAVTDRLGARGSDHETQLMRAHFGTAARYEWMFWDAAYRLETWPV</sequence>
<dbReference type="Pfam" id="PF03070">
    <property type="entry name" value="TENA_THI-4"/>
    <property type="match status" value="1"/>
</dbReference>
<dbReference type="CDD" id="cd19365">
    <property type="entry name" value="TenA_C-like"/>
    <property type="match status" value="1"/>
</dbReference>
<proteinExistence type="inferred from homology"/>
<organism evidence="4 5">
    <name type="scientific">Mycolicibacillus parakoreensis</name>
    <dbReference type="NCBI Taxonomy" id="1069221"/>
    <lineage>
        <taxon>Bacteria</taxon>
        <taxon>Bacillati</taxon>
        <taxon>Actinomycetota</taxon>
        <taxon>Actinomycetes</taxon>
        <taxon>Mycobacteriales</taxon>
        <taxon>Mycobacteriaceae</taxon>
        <taxon>Mycolicibacillus</taxon>
    </lineage>
</organism>
<evidence type="ECO:0000256" key="2">
    <source>
        <dbReference type="RuleBase" id="RU363093"/>
    </source>
</evidence>
<evidence type="ECO:0000313" key="4">
    <source>
        <dbReference type="EMBL" id="ULN51773.1"/>
    </source>
</evidence>
<dbReference type="EC" id="3.5.99.2" evidence="2"/>